<accession>A0A6G1B0B8</accession>
<organism evidence="1 2">
    <name type="scientific">Crocuta crocuta</name>
    <name type="common">Spotted hyena</name>
    <dbReference type="NCBI Taxonomy" id="9678"/>
    <lineage>
        <taxon>Eukaryota</taxon>
        <taxon>Metazoa</taxon>
        <taxon>Chordata</taxon>
        <taxon>Craniata</taxon>
        <taxon>Vertebrata</taxon>
        <taxon>Euteleostomi</taxon>
        <taxon>Mammalia</taxon>
        <taxon>Eutheria</taxon>
        <taxon>Laurasiatheria</taxon>
        <taxon>Carnivora</taxon>
        <taxon>Feliformia</taxon>
        <taxon>Hyaenidae</taxon>
        <taxon>Crocuta</taxon>
    </lineage>
</organism>
<dbReference type="InterPro" id="IPR053179">
    <property type="entry name" value="LINE-1_ORF2_RT/EN"/>
</dbReference>
<reference evidence="1 2" key="1">
    <citation type="submission" date="2019-11" db="EMBL/GenBank/DDBJ databases">
        <authorList>
            <person name="Yang C."/>
            <person name="Li F."/>
        </authorList>
    </citation>
    <scope>NUCLEOTIDE SEQUENCE [LARGE SCALE GENOMIC DNA]</scope>
    <source>
        <strain evidence="1">KB4526</strain>
        <tissue evidence="1">Muscle</tissue>
    </source>
</reference>
<gene>
    <name evidence="1" type="primary">Pol_206</name>
    <name evidence="1" type="ORF">FOF47_R04201</name>
</gene>
<protein>
    <submittedName>
        <fullName evidence="1">LORF2 protein</fullName>
    </submittedName>
</protein>
<proteinExistence type="predicted"/>
<comment type="caution">
    <text evidence="1">The sequence shown here is derived from an EMBL/GenBank/DDBJ whole genome shotgun (WGS) entry which is preliminary data.</text>
</comment>
<dbReference type="PANTHER" id="PTHR25952">
    <property type="entry name" value="ENDO/EXONUCLEASE/PHOSPHATASE DOMAIN-CONTAINING PROTEIN"/>
    <property type="match status" value="1"/>
</dbReference>
<sequence>NIECLRINLSKYVHDLYAEHYKILMNKTKEDPNTGEEIPCSSIRGLNIVEMSIFPRSIYRFNTVPVKNPDFFFAETENLMLKLTSKCKGFRIAKNNFEKKEIRKNGVGGFLFPDFKTYLKATVMKTVDQWNKIESPERNPSVYGQFIFDKGARIVQCGKEMFFQQ</sequence>
<evidence type="ECO:0000313" key="2">
    <source>
        <dbReference type="Proteomes" id="UP000475037"/>
    </source>
</evidence>
<dbReference type="Proteomes" id="UP000475037">
    <property type="component" value="Unassembled WGS sequence"/>
</dbReference>
<keyword evidence="2" id="KW-1185">Reference proteome</keyword>
<name>A0A6G1B0B8_CROCR</name>
<dbReference type="AlphaFoldDB" id="A0A6G1B0B8"/>
<feature type="non-terminal residue" evidence="1">
    <location>
        <position position="165"/>
    </location>
</feature>
<evidence type="ECO:0000313" key="1">
    <source>
        <dbReference type="EMBL" id="KAF0881685.1"/>
    </source>
</evidence>
<dbReference type="EMBL" id="VOAJ01002672">
    <property type="protein sequence ID" value="KAF0881685.1"/>
    <property type="molecule type" value="Genomic_DNA"/>
</dbReference>
<dbReference type="PANTHER" id="PTHR25952:SF255">
    <property type="entry name" value="LINE-1 RETROTRANSPOSABLE ELEMENT ORF2 PROTEIN"/>
    <property type="match status" value="1"/>
</dbReference>
<feature type="non-terminal residue" evidence="1">
    <location>
        <position position="1"/>
    </location>
</feature>